<dbReference type="Pfam" id="PF00156">
    <property type="entry name" value="Pribosyltran"/>
    <property type="match status" value="1"/>
</dbReference>
<evidence type="ECO:0000313" key="4">
    <source>
        <dbReference type="Proteomes" id="UP000182192"/>
    </source>
</evidence>
<sequence>METYTLKVAGLTRELPICSASEKLDIAAFIMFSDVEMTVAATTELLKKAPEFDVIITAESKGIPLAYEAARQSGKNYVVARKSVKLYMTDPISVQVKSITTAAVQTLYLSQEDVARLKGKRVLILDDVISTGESLTAVEELVNAAGGKIVGAGAVLAEGDAADRTDIFFLEKLPLFFK</sequence>
<dbReference type="eggNOG" id="COG0503">
    <property type="taxonomic scope" value="Bacteria"/>
</dbReference>
<dbReference type="OrthoDB" id="4213751at2"/>
<organism evidence="3 4">
    <name type="scientific">Ruminococcus albus</name>
    <dbReference type="NCBI Taxonomy" id="1264"/>
    <lineage>
        <taxon>Bacteria</taxon>
        <taxon>Bacillati</taxon>
        <taxon>Bacillota</taxon>
        <taxon>Clostridia</taxon>
        <taxon>Eubacteriales</taxon>
        <taxon>Oscillospiraceae</taxon>
        <taxon>Ruminococcus</taxon>
    </lineage>
</organism>
<keyword evidence="3" id="KW-0328">Glycosyltransferase</keyword>
<dbReference type="EMBL" id="FOAT01000005">
    <property type="protein sequence ID" value="SEK73227.1"/>
    <property type="molecule type" value="Genomic_DNA"/>
</dbReference>
<dbReference type="InterPro" id="IPR000836">
    <property type="entry name" value="PRTase_dom"/>
</dbReference>
<dbReference type="PANTHER" id="PTHR43218:SF1">
    <property type="entry name" value="PHOSPHORIBOSYLTRANSFERASE"/>
    <property type="match status" value="1"/>
</dbReference>
<dbReference type="Proteomes" id="UP000186015">
    <property type="component" value="Unassembled WGS sequence"/>
</dbReference>
<dbReference type="InterPro" id="IPR029057">
    <property type="entry name" value="PRTase-like"/>
</dbReference>
<accession>A0A1I1EKU2</accession>
<name>A0A1I1EKU2_RUMAL</name>
<dbReference type="GO" id="GO:0016757">
    <property type="term" value="F:glycosyltransferase activity"/>
    <property type="evidence" value="ECO:0007669"/>
    <property type="project" value="UniProtKB-KW"/>
</dbReference>
<reference evidence="4 5" key="1">
    <citation type="submission" date="2016-10" db="EMBL/GenBank/DDBJ databases">
        <authorList>
            <person name="de Groot N.N."/>
        </authorList>
    </citation>
    <scope>NUCLEOTIDE SEQUENCE [LARGE SCALE GENOMIC DNA]</scope>
    <source>
        <strain evidence="3 4">AR67</strain>
        <strain evidence="2 5">KH2T6</strain>
    </source>
</reference>
<evidence type="ECO:0000313" key="2">
    <source>
        <dbReference type="EMBL" id="SEK73227.1"/>
    </source>
</evidence>
<feature type="domain" description="Phosphoribosyltransferase" evidence="1">
    <location>
        <begin position="51"/>
        <end position="163"/>
    </location>
</feature>
<proteinExistence type="predicted"/>
<dbReference type="PANTHER" id="PTHR43218">
    <property type="entry name" value="PHOSPHORIBOSYLTRANSFERASE-RELATED"/>
    <property type="match status" value="1"/>
</dbReference>
<dbReference type="SUPFAM" id="SSF53271">
    <property type="entry name" value="PRTase-like"/>
    <property type="match status" value="1"/>
</dbReference>
<dbReference type="AlphaFoldDB" id="A0A1I1EKU2"/>
<dbReference type="Gene3D" id="3.40.50.2020">
    <property type="match status" value="1"/>
</dbReference>
<dbReference type="Proteomes" id="UP000182192">
    <property type="component" value="Unassembled WGS sequence"/>
</dbReference>
<evidence type="ECO:0000313" key="3">
    <source>
        <dbReference type="EMBL" id="SFB87681.1"/>
    </source>
</evidence>
<dbReference type="EMBL" id="FOKQ01000004">
    <property type="protein sequence ID" value="SFB87681.1"/>
    <property type="molecule type" value="Genomic_DNA"/>
</dbReference>
<evidence type="ECO:0000313" key="5">
    <source>
        <dbReference type="Proteomes" id="UP000186015"/>
    </source>
</evidence>
<protein>
    <submittedName>
        <fullName evidence="3">Adenine phosphoribosyltransferase</fullName>
    </submittedName>
</protein>
<dbReference type="RefSeq" id="WP_074831803.1">
    <property type="nucleotide sequence ID" value="NZ_FOAT01000005.1"/>
</dbReference>
<gene>
    <name evidence="3" type="ORF">SAMN02910406_00728</name>
    <name evidence="2" type="ORF">SAMN05216469_10534</name>
</gene>
<dbReference type="NCBIfam" id="NF005592">
    <property type="entry name" value="PRK07322.1"/>
    <property type="match status" value="1"/>
</dbReference>
<evidence type="ECO:0000259" key="1">
    <source>
        <dbReference type="Pfam" id="PF00156"/>
    </source>
</evidence>
<dbReference type="CDD" id="cd06223">
    <property type="entry name" value="PRTases_typeI"/>
    <property type="match status" value="1"/>
</dbReference>
<keyword evidence="3" id="KW-0808">Transferase</keyword>